<proteinExistence type="predicted"/>
<feature type="region of interest" description="Disordered" evidence="1">
    <location>
        <begin position="1"/>
        <end position="20"/>
    </location>
</feature>
<evidence type="ECO:0000256" key="2">
    <source>
        <dbReference type="SAM" id="Phobius"/>
    </source>
</evidence>
<evidence type="ECO:0000313" key="4">
    <source>
        <dbReference type="Proteomes" id="UP000573327"/>
    </source>
</evidence>
<feature type="transmembrane region" description="Helical" evidence="2">
    <location>
        <begin position="27"/>
        <end position="54"/>
    </location>
</feature>
<feature type="compositionally biased region" description="Basic and acidic residues" evidence="1">
    <location>
        <begin position="1"/>
        <end position="12"/>
    </location>
</feature>
<accession>A0A7W7SAE3</accession>
<name>A0A7W7SAE3_9ACTN</name>
<keyword evidence="2" id="KW-0472">Membrane</keyword>
<dbReference type="EMBL" id="JACHJR010000001">
    <property type="protein sequence ID" value="MBB4946840.1"/>
    <property type="molecule type" value="Genomic_DNA"/>
</dbReference>
<dbReference type="AlphaFoldDB" id="A0A7W7SAE3"/>
<keyword evidence="2" id="KW-0812">Transmembrane</keyword>
<keyword evidence="2" id="KW-1133">Transmembrane helix</keyword>
<sequence>MMDEHEPKEQGDRQVVTHKKDKRRTRVLIRGAGISFLKGVMYGLGSGLAMLALAQLVSIA</sequence>
<keyword evidence="4" id="KW-1185">Reference proteome</keyword>
<organism evidence="3 4">
    <name type="scientific">Kitasatospora gansuensis</name>
    <dbReference type="NCBI Taxonomy" id="258050"/>
    <lineage>
        <taxon>Bacteria</taxon>
        <taxon>Bacillati</taxon>
        <taxon>Actinomycetota</taxon>
        <taxon>Actinomycetes</taxon>
        <taxon>Kitasatosporales</taxon>
        <taxon>Streptomycetaceae</taxon>
        <taxon>Kitasatospora</taxon>
    </lineage>
</organism>
<dbReference type="RefSeq" id="WP_184914109.1">
    <property type="nucleotide sequence ID" value="NZ_JACHJR010000001.1"/>
</dbReference>
<evidence type="ECO:0000313" key="3">
    <source>
        <dbReference type="EMBL" id="MBB4946840.1"/>
    </source>
</evidence>
<protein>
    <submittedName>
        <fullName evidence="3">Uncharacterized protein</fullName>
    </submittedName>
</protein>
<gene>
    <name evidence="3" type="ORF">F4556_002375</name>
</gene>
<reference evidence="3 4" key="1">
    <citation type="submission" date="2020-08" db="EMBL/GenBank/DDBJ databases">
        <title>Sequencing the genomes of 1000 actinobacteria strains.</title>
        <authorList>
            <person name="Klenk H.-P."/>
        </authorList>
    </citation>
    <scope>NUCLEOTIDE SEQUENCE [LARGE SCALE GENOMIC DNA]</scope>
    <source>
        <strain evidence="3 4">DSM 44786</strain>
    </source>
</reference>
<comment type="caution">
    <text evidence="3">The sequence shown here is derived from an EMBL/GenBank/DDBJ whole genome shotgun (WGS) entry which is preliminary data.</text>
</comment>
<evidence type="ECO:0000256" key="1">
    <source>
        <dbReference type="SAM" id="MobiDB-lite"/>
    </source>
</evidence>
<dbReference type="Proteomes" id="UP000573327">
    <property type="component" value="Unassembled WGS sequence"/>
</dbReference>